<name>A0A2H4UU34_9VIRU</name>
<dbReference type="Proteomes" id="UP000240325">
    <property type="component" value="Segment"/>
</dbReference>
<keyword evidence="2" id="KW-0472">Membrane</keyword>
<proteinExistence type="predicted"/>
<gene>
    <name evidence="3" type="ORF">BMW23_0309</name>
</gene>
<keyword evidence="2" id="KW-1133">Transmembrane helix</keyword>
<keyword evidence="4" id="KW-1185">Reference proteome</keyword>
<sequence>MSDNDNFVMITTIVIIVMIFDYSIIDKHTPLLKIDNDNELNDNDSNDSDKSEKNYRIKNKELKKIVDEYDETKAQKELDGEIEDEQYNDDDDEMY</sequence>
<feature type="transmembrane region" description="Helical" evidence="2">
    <location>
        <begin position="6"/>
        <end position="25"/>
    </location>
</feature>
<feature type="region of interest" description="Disordered" evidence="1">
    <location>
        <begin position="73"/>
        <end position="95"/>
    </location>
</feature>
<evidence type="ECO:0000313" key="4">
    <source>
        <dbReference type="Proteomes" id="UP000240325"/>
    </source>
</evidence>
<evidence type="ECO:0000256" key="2">
    <source>
        <dbReference type="SAM" id="Phobius"/>
    </source>
</evidence>
<reference evidence="3" key="1">
    <citation type="journal article" date="2017" name="Elife">
        <title>The kinetoplastid-infecting Bodo saltans virus (BsV), a window into the most abundant giant viruses in the sea.</title>
        <authorList>
            <person name="Deeg C.M."/>
            <person name="Chow C.-E.T."/>
            <person name="Suttle C.A."/>
        </authorList>
    </citation>
    <scope>NUCLEOTIDE SEQUENCE</scope>
    <source>
        <strain evidence="3">NG1</strain>
    </source>
</reference>
<organism evidence="3">
    <name type="scientific">Bodo saltans virus</name>
    <dbReference type="NCBI Taxonomy" id="2024608"/>
    <lineage>
        <taxon>Viruses</taxon>
        <taxon>Varidnaviria</taxon>
        <taxon>Bamfordvirae</taxon>
        <taxon>Nucleocytoviricota</taxon>
        <taxon>Megaviricetes</taxon>
        <taxon>Imitervirales</taxon>
        <taxon>Mimiviridae</taxon>
        <taxon>Klosneuvirinae</taxon>
        <taxon>Theiavirus</taxon>
        <taxon>Theiavirus salishense</taxon>
    </lineage>
</organism>
<protein>
    <submittedName>
        <fullName evidence="3">Uncharacterized protein</fullName>
    </submittedName>
</protein>
<accession>A0A2H4UU34</accession>
<dbReference type="EMBL" id="MF782455">
    <property type="protein sequence ID" value="ATZ80367.1"/>
    <property type="molecule type" value="Genomic_DNA"/>
</dbReference>
<keyword evidence="2" id="KW-0812">Transmembrane</keyword>
<evidence type="ECO:0000313" key="3">
    <source>
        <dbReference type="EMBL" id="ATZ80367.1"/>
    </source>
</evidence>
<feature type="compositionally biased region" description="Acidic residues" evidence="1">
    <location>
        <begin position="37"/>
        <end position="46"/>
    </location>
</feature>
<feature type="region of interest" description="Disordered" evidence="1">
    <location>
        <begin position="34"/>
        <end position="54"/>
    </location>
</feature>
<feature type="compositionally biased region" description="Acidic residues" evidence="1">
    <location>
        <begin position="80"/>
        <end position="95"/>
    </location>
</feature>
<evidence type="ECO:0000256" key="1">
    <source>
        <dbReference type="SAM" id="MobiDB-lite"/>
    </source>
</evidence>